<evidence type="ECO:0000256" key="2">
    <source>
        <dbReference type="ARBA" id="ARBA00022448"/>
    </source>
</evidence>
<feature type="transmembrane region" description="Helical" evidence="8">
    <location>
        <begin position="124"/>
        <end position="142"/>
    </location>
</feature>
<evidence type="ECO:0000256" key="3">
    <source>
        <dbReference type="ARBA" id="ARBA00022692"/>
    </source>
</evidence>
<evidence type="ECO:0000256" key="1">
    <source>
        <dbReference type="ARBA" id="ARBA00004127"/>
    </source>
</evidence>
<dbReference type="GO" id="GO:0005886">
    <property type="term" value="C:plasma membrane"/>
    <property type="evidence" value="ECO:0007669"/>
    <property type="project" value="UniProtKB-SubCell"/>
</dbReference>
<dbReference type="EC" id="7.-.-.-" evidence="8"/>
<feature type="transmembrane region" description="Helical" evidence="8">
    <location>
        <begin position="68"/>
        <end position="88"/>
    </location>
</feature>
<evidence type="ECO:0000256" key="8">
    <source>
        <dbReference type="HAMAP-Rule" id="MF_00478"/>
    </source>
</evidence>
<name>A0A1Y1RXD9_9SPIO</name>
<dbReference type="Proteomes" id="UP000192343">
    <property type="component" value="Unassembled WGS sequence"/>
</dbReference>
<dbReference type="InterPro" id="IPR003667">
    <property type="entry name" value="NqrDE/RnfAE"/>
</dbReference>
<accession>A0A1Y1RXD9</accession>
<comment type="subunit">
    <text evidence="8">The complex is composed of six subunits: RnfA, RnfB, RnfC, RnfD, RnfE and RnfG.</text>
</comment>
<comment type="similarity">
    <text evidence="8">Belongs to the NqrDE/RnfAE family.</text>
</comment>
<keyword evidence="5 8" id="KW-0249">Electron transport</keyword>
<dbReference type="OrthoDB" id="9790976at2"/>
<keyword evidence="7 8" id="KW-0472">Membrane</keyword>
<dbReference type="STRING" id="1963862.B4O97_12385"/>
<reference evidence="9 10" key="1">
    <citation type="submission" date="2017-03" db="EMBL/GenBank/DDBJ databases">
        <title>Draft Genome sequence of Marispirochaeta sp. strain JC444.</title>
        <authorList>
            <person name="Shivani Y."/>
            <person name="Subhash Y."/>
            <person name="Sasikala C."/>
            <person name="Ramana C."/>
        </authorList>
    </citation>
    <scope>NUCLEOTIDE SEQUENCE [LARGE SCALE GENOMIC DNA]</scope>
    <source>
        <strain evidence="9 10">JC444</strain>
    </source>
</reference>
<comment type="caution">
    <text evidence="9">The sequence shown here is derived from an EMBL/GenBank/DDBJ whole genome shotgun (WGS) entry which is preliminary data.</text>
</comment>
<feature type="transmembrane region" description="Helical" evidence="8">
    <location>
        <begin position="180"/>
        <end position="201"/>
    </location>
</feature>
<dbReference type="GO" id="GO:0012505">
    <property type="term" value="C:endomembrane system"/>
    <property type="evidence" value="ECO:0007669"/>
    <property type="project" value="UniProtKB-SubCell"/>
</dbReference>
<evidence type="ECO:0000256" key="7">
    <source>
        <dbReference type="ARBA" id="ARBA00023136"/>
    </source>
</evidence>
<dbReference type="AlphaFoldDB" id="A0A1Y1RXD9"/>
<keyword evidence="6 8" id="KW-1133">Transmembrane helix</keyword>
<dbReference type="HAMAP" id="MF_00478">
    <property type="entry name" value="RsxE_RnfE"/>
    <property type="match status" value="1"/>
</dbReference>
<organism evidence="9 10">
    <name type="scientific">Marispirochaeta aestuarii</name>
    <dbReference type="NCBI Taxonomy" id="1963862"/>
    <lineage>
        <taxon>Bacteria</taxon>
        <taxon>Pseudomonadati</taxon>
        <taxon>Spirochaetota</taxon>
        <taxon>Spirochaetia</taxon>
        <taxon>Spirochaetales</taxon>
        <taxon>Spirochaetaceae</taxon>
        <taxon>Marispirochaeta</taxon>
    </lineage>
</organism>
<dbReference type="PANTHER" id="PTHR30586:SF0">
    <property type="entry name" value="ION-TRANSLOCATING OXIDOREDUCTASE COMPLEX SUBUNIT E"/>
    <property type="match status" value="1"/>
</dbReference>
<dbReference type="NCBIfam" id="TIGR01948">
    <property type="entry name" value="rnfE"/>
    <property type="match status" value="1"/>
</dbReference>
<dbReference type="NCBIfam" id="NF009070">
    <property type="entry name" value="PRK12405.1"/>
    <property type="match status" value="1"/>
</dbReference>
<keyword evidence="4 8" id="KW-1278">Translocase</keyword>
<feature type="transmembrane region" description="Helical" evidence="8">
    <location>
        <begin position="94"/>
        <end position="112"/>
    </location>
</feature>
<feature type="transmembrane region" description="Helical" evidence="8">
    <location>
        <begin position="37"/>
        <end position="56"/>
    </location>
</feature>
<dbReference type="GO" id="GO:0022900">
    <property type="term" value="P:electron transport chain"/>
    <property type="evidence" value="ECO:0007669"/>
    <property type="project" value="UniProtKB-UniRule"/>
</dbReference>
<dbReference type="Pfam" id="PF02508">
    <property type="entry name" value="Rnf-Nqr"/>
    <property type="match status" value="1"/>
</dbReference>
<evidence type="ECO:0000256" key="5">
    <source>
        <dbReference type="ARBA" id="ARBA00022982"/>
    </source>
</evidence>
<evidence type="ECO:0000313" key="10">
    <source>
        <dbReference type="Proteomes" id="UP000192343"/>
    </source>
</evidence>
<dbReference type="PANTHER" id="PTHR30586">
    <property type="entry name" value="ELECTRON TRANSPORT COMPLEX PROTEIN RNFE"/>
    <property type="match status" value="1"/>
</dbReference>
<keyword evidence="3 8" id="KW-0812">Transmembrane</keyword>
<dbReference type="EMBL" id="MWQY01000013">
    <property type="protein sequence ID" value="ORC34433.1"/>
    <property type="molecule type" value="Genomic_DNA"/>
</dbReference>
<comment type="subcellular location">
    <subcellularLocation>
        <location evidence="8">Cell membrane</location>
        <topology evidence="8">Multi-pass membrane protein</topology>
    </subcellularLocation>
    <subcellularLocation>
        <location evidence="1">Endomembrane system</location>
        <topology evidence="1">Multi-pass membrane protein</topology>
    </subcellularLocation>
</comment>
<evidence type="ECO:0000256" key="6">
    <source>
        <dbReference type="ARBA" id="ARBA00022989"/>
    </source>
</evidence>
<keyword evidence="2 8" id="KW-0813">Transport</keyword>
<comment type="function">
    <text evidence="8">Part of a membrane-bound complex that couples electron transfer with translocation of ions across the membrane.</text>
</comment>
<sequence>MIREFTKGLFKENPIFVVLLGLCPALGVSTKVINALGMGAGTLFVLVGSNIFVSLLKGFIPEKVRIPAYIVIIASFVTIVEMVMQAYAPDLYNSLGVFVPLIVVNCIILGRAEAFASKNRLLPSVMDALGMGLGFTLGLSAISLVREFFGNGTITIFPIAPLGFDGIIRIPLIYQSPARIMTLAAGALLVIGYLKALLNYYEEKKKDAPKSEKAVKEAALAE</sequence>
<evidence type="ECO:0000256" key="4">
    <source>
        <dbReference type="ARBA" id="ARBA00022967"/>
    </source>
</evidence>
<keyword evidence="8" id="KW-1003">Cell membrane</keyword>
<keyword evidence="10" id="KW-1185">Reference proteome</keyword>
<dbReference type="InterPro" id="IPR010968">
    <property type="entry name" value="RnfE"/>
</dbReference>
<dbReference type="RefSeq" id="WP_083051240.1">
    <property type="nucleotide sequence ID" value="NZ_MWQY01000013.1"/>
</dbReference>
<protein>
    <recommendedName>
        <fullName evidence="8">Ion-translocating oxidoreductase complex subunit E</fullName>
        <ecNumber evidence="8">7.-.-.-</ecNumber>
    </recommendedName>
    <alternativeName>
        <fullName evidence="8">Rnf electron transport complex subunit E</fullName>
    </alternativeName>
</protein>
<evidence type="ECO:0000313" key="9">
    <source>
        <dbReference type="EMBL" id="ORC34433.1"/>
    </source>
</evidence>
<gene>
    <name evidence="8" type="primary">rnfE</name>
    <name evidence="9" type="ORF">B4O97_12385</name>
</gene>
<proteinExistence type="inferred from homology"/>
<dbReference type="PIRSF" id="PIRSF006102">
    <property type="entry name" value="NQR_DE"/>
    <property type="match status" value="1"/>
</dbReference>